<dbReference type="SMART" id="SM00271">
    <property type="entry name" value="DnaJ"/>
    <property type="match status" value="1"/>
</dbReference>
<feature type="compositionally biased region" description="Polar residues" evidence="1">
    <location>
        <begin position="618"/>
        <end position="633"/>
    </location>
</feature>
<dbReference type="PANTHER" id="PTHR45181">
    <property type="entry name" value="HEAT SHOCK PROTEIN DNAJ WITH TETRATRICOPEPTIDE REPEAT-CONTAINING PROTEIN"/>
    <property type="match status" value="1"/>
</dbReference>
<dbReference type="Gene3D" id="1.10.287.110">
    <property type="entry name" value="DnaJ domain"/>
    <property type="match status" value="1"/>
</dbReference>
<dbReference type="InterPro" id="IPR011990">
    <property type="entry name" value="TPR-like_helical_dom_sf"/>
</dbReference>
<dbReference type="EMBL" id="JAWXYG010000005">
    <property type="protein sequence ID" value="KAK4272495.1"/>
    <property type="molecule type" value="Genomic_DNA"/>
</dbReference>
<feature type="region of interest" description="Disordered" evidence="1">
    <location>
        <begin position="1236"/>
        <end position="1256"/>
    </location>
</feature>
<dbReference type="SMART" id="SM00028">
    <property type="entry name" value="TPR"/>
    <property type="match status" value="7"/>
</dbReference>
<feature type="region of interest" description="Disordered" evidence="1">
    <location>
        <begin position="68"/>
        <end position="128"/>
    </location>
</feature>
<dbReference type="Pfam" id="PF13181">
    <property type="entry name" value="TPR_8"/>
    <property type="match status" value="1"/>
</dbReference>
<reference evidence="3" key="1">
    <citation type="submission" date="2023-10" db="EMBL/GenBank/DDBJ databases">
        <title>Chromosome-level genome of the transformable northern wattle, Acacia crassicarpa.</title>
        <authorList>
            <person name="Massaro I."/>
            <person name="Sinha N.R."/>
            <person name="Poethig S."/>
            <person name="Leichty A.R."/>
        </authorList>
    </citation>
    <scope>NUCLEOTIDE SEQUENCE</scope>
    <source>
        <strain evidence="3">Acra3RX</strain>
        <tissue evidence="3">Leaf</tissue>
    </source>
</reference>
<dbReference type="InterPro" id="IPR001623">
    <property type="entry name" value="DnaJ_domain"/>
</dbReference>
<dbReference type="PROSITE" id="PS00636">
    <property type="entry name" value="DNAJ_1"/>
    <property type="match status" value="1"/>
</dbReference>
<dbReference type="PRINTS" id="PR00625">
    <property type="entry name" value="JDOMAIN"/>
</dbReference>
<dbReference type="SUPFAM" id="SSF48452">
    <property type="entry name" value="TPR-like"/>
    <property type="match status" value="2"/>
</dbReference>
<feature type="compositionally biased region" description="Low complexity" evidence="1">
    <location>
        <begin position="1383"/>
        <end position="1395"/>
    </location>
</feature>
<dbReference type="InterPro" id="IPR018253">
    <property type="entry name" value="DnaJ_domain_CS"/>
</dbReference>
<feature type="region of interest" description="Disordered" evidence="1">
    <location>
        <begin position="695"/>
        <end position="720"/>
    </location>
</feature>
<evidence type="ECO:0000259" key="2">
    <source>
        <dbReference type="PROSITE" id="PS50076"/>
    </source>
</evidence>
<feature type="domain" description="J" evidence="2">
    <location>
        <begin position="1277"/>
        <end position="1363"/>
    </location>
</feature>
<dbReference type="InterPro" id="IPR036869">
    <property type="entry name" value="J_dom_sf"/>
</dbReference>
<comment type="caution">
    <text evidence="3">The sequence shown here is derived from an EMBL/GenBank/DDBJ whole genome shotgun (WGS) entry which is preliminary data.</text>
</comment>
<feature type="region of interest" description="Disordered" evidence="1">
    <location>
        <begin position="1"/>
        <end position="20"/>
    </location>
</feature>
<feature type="compositionally biased region" description="Basic and acidic residues" evidence="1">
    <location>
        <begin position="664"/>
        <end position="683"/>
    </location>
</feature>
<protein>
    <recommendedName>
        <fullName evidence="2">J domain-containing protein</fullName>
    </recommendedName>
</protein>
<gene>
    <name evidence="3" type="ORF">QN277_021047</name>
</gene>
<feature type="region of interest" description="Disordered" evidence="1">
    <location>
        <begin position="583"/>
        <end position="683"/>
    </location>
</feature>
<feature type="compositionally biased region" description="Low complexity" evidence="1">
    <location>
        <begin position="699"/>
        <end position="715"/>
    </location>
</feature>
<dbReference type="Pfam" id="PF00226">
    <property type="entry name" value="DnaJ"/>
    <property type="match status" value="1"/>
</dbReference>
<feature type="compositionally biased region" description="Basic residues" evidence="1">
    <location>
        <begin position="88"/>
        <end position="103"/>
    </location>
</feature>
<dbReference type="Proteomes" id="UP001293593">
    <property type="component" value="Unassembled WGS sequence"/>
</dbReference>
<dbReference type="CDD" id="cd06257">
    <property type="entry name" value="DnaJ"/>
    <property type="match status" value="1"/>
</dbReference>
<dbReference type="Gene3D" id="1.25.40.10">
    <property type="entry name" value="Tetratricopeptide repeat domain"/>
    <property type="match status" value="3"/>
</dbReference>
<dbReference type="SUPFAM" id="SSF46565">
    <property type="entry name" value="Chaperone J-domain"/>
    <property type="match status" value="1"/>
</dbReference>
<evidence type="ECO:0000256" key="1">
    <source>
        <dbReference type="SAM" id="MobiDB-lite"/>
    </source>
</evidence>
<evidence type="ECO:0000313" key="3">
    <source>
        <dbReference type="EMBL" id="KAK4272495.1"/>
    </source>
</evidence>
<keyword evidence="4" id="KW-1185">Reference proteome</keyword>
<accession>A0AAE1KFS5</accession>
<evidence type="ECO:0000313" key="4">
    <source>
        <dbReference type="Proteomes" id="UP001293593"/>
    </source>
</evidence>
<feature type="compositionally biased region" description="Basic residues" evidence="1">
    <location>
        <begin position="599"/>
        <end position="613"/>
    </location>
</feature>
<sequence>MSPPAAVHFRPPITSSSMQNPNLIPDATSQPVFGQSNFSYAHFSEGGEILYPSAFGYASGVQFTAASAQPGLSGAGSTASSRSMPRFMKLRKRSASQRARSRSRTATSEFRPTVGSSDQVNSSNNSSNGIIENAAGAVNCPGAGDGGSLNCHPKFQFNGFNFGAQWSEFAANLNSKPVVTEELDCSLSRGKVTNEKETEIRKSDPVEFIFNCKRSDVESNSRQDGQKTCGNSAKTVSADARNAELDLETEHRKISSSGFVYCADQKDSDSNSNIMENSSIHNVEETNCRTEAESVKKDSFVFVSGGNQTGKTSNFNVEKQESLDSLGKSNCDMGSLHPKTETLSDSIIHPDQDYHFSNDKSGSECTSSTANAYSTFPAHGLADEMEKLNINNSEKVSDADINRDLKDSFVNSSNCFVFGRSEKATVSSSVSSGVNADVQQSSPNVASKNADGFKTCKRNDVQNGIGRNVAHGSEGISFSESSSGQESIGNSYSGKIPECQVLQDSQINEAKTSFSFSSFGIDSQSKSHVGANHSMGVDQDKCYNGFTNIAEGPEEPLKNFKPPTWDPSCFKENLFPASHKKVRSTLKGRFSKERGSKEVRRKLKSHSLNKKQIKKEQSSMGSCSPNTPDSCGSYSPMDFSPYHERDDDQDVKASVQLNEPSISDCDHVPSKIPIRPDYKDEHPVNVGSREYIYTHNYKSGDPNKSSPSSSNGDSSIGDSQVCGPEAACPGMNKEQVCSSNRAGACADAGFAFGSSTDQFGFASSLGDSTQNCFTFSVSSTKESTVSSAKRKQKKKYRRKVGIDSFIISPNLNEKFVSSVPISSSSYTDVMMNRSENNDQLKGGDFTSLATTQEICENWKFRGNQAYKDGDLSKAENFYTIGINSVPPSERSGCLSKLLLLCYSNRAAARIGLGRITEALGDCLMASAFDSTFLKVQMRTANCYLMLGELENAQQYFSKCLDSSNGVCLDRRLVVEAAEGLQKAQNVAECTNSASELLKKKDSDAAGKALELISKALSISLYSEKLLQMKAEALYLLRKYDAAIQLCEESQCLAEKNSANNAENVNICTHDSNFCVRLWRWSLISKCHFHVGRLEASINCLEKLQQAVSLNNKYGENFEHSFSLTTTIRDLLRHKNAGNEYFKLKKYTEAIEEYTAALSSNIKSRPFVAICFCNRAAAHQALGQITDAISDCSVAMALDGNYAKAISRRASLHEMVRDYEQAACDLRKLLSILENQSDEKKKQSGTPDGSNGVVKESRQVRQHLLSVEQKAKKEIPLDFYLILGVKPTDTATDIKKAYHKAALRHHPDKAGQLLARSEAGDEGQIWKEISQEVYKDADRLFKMIGEAYAELSDPTKRSEYDFEEEMRKAKQSNRGFTCHGSSDFDGFGFGRPSDLNRSSDRSSNRRRHGRDHWKTYGNPLSRW</sequence>
<dbReference type="InterPro" id="IPR019734">
    <property type="entry name" value="TPR_rpt"/>
</dbReference>
<name>A0AAE1KFS5_9FABA</name>
<dbReference type="PANTHER" id="PTHR45181:SF8">
    <property type="entry name" value="HEAT SHOCK PROTEIN DNAJ WITH TETRATRICOPEPTIDE REPEAT-CONTAINING PROTEIN"/>
    <property type="match status" value="1"/>
</dbReference>
<feature type="region of interest" description="Disordered" evidence="1">
    <location>
        <begin position="1383"/>
        <end position="1422"/>
    </location>
</feature>
<organism evidence="3 4">
    <name type="scientific">Acacia crassicarpa</name>
    <name type="common">northern wattle</name>
    <dbReference type="NCBI Taxonomy" id="499986"/>
    <lineage>
        <taxon>Eukaryota</taxon>
        <taxon>Viridiplantae</taxon>
        <taxon>Streptophyta</taxon>
        <taxon>Embryophyta</taxon>
        <taxon>Tracheophyta</taxon>
        <taxon>Spermatophyta</taxon>
        <taxon>Magnoliopsida</taxon>
        <taxon>eudicotyledons</taxon>
        <taxon>Gunneridae</taxon>
        <taxon>Pentapetalae</taxon>
        <taxon>rosids</taxon>
        <taxon>fabids</taxon>
        <taxon>Fabales</taxon>
        <taxon>Fabaceae</taxon>
        <taxon>Caesalpinioideae</taxon>
        <taxon>mimosoid clade</taxon>
        <taxon>Acacieae</taxon>
        <taxon>Acacia</taxon>
    </lineage>
</organism>
<dbReference type="PROSITE" id="PS50076">
    <property type="entry name" value="DNAJ_2"/>
    <property type="match status" value="1"/>
</dbReference>
<proteinExistence type="predicted"/>